<proteinExistence type="predicted"/>
<name>A0A1N7LER6_9BACT</name>
<evidence type="ECO:0000313" key="3">
    <source>
        <dbReference type="Proteomes" id="UP000186917"/>
    </source>
</evidence>
<sequence length="191" mass="21152">MIALAVLPAFSCHTSRNVSKNNIRTDSAGLSKSEQISKSITSLLSEAHSVTKSQGIVYTQPDSIKTNFLFNPADTSDVETEIETGTLHVKAKFNPKTGKGTLAAVKKTEQVTVDIYKEESRKITSSGTDSNSRKLMDSTHVTRKESSKISVSKTNPFAFIGLLLLLACLYLLYRWLKKECLLYKNKTNEEN</sequence>
<keyword evidence="1" id="KW-1133">Transmembrane helix</keyword>
<organism evidence="2 3">
    <name type="scientific">Filimonas lacunae</name>
    <dbReference type="NCBI Taxonomy" id="477680"/>
    <lineage>
        <taxon>Bacteria</taxon>
        <taxon>Pseudomonadati</taxon>
        <taxon>Bacteroidota</taxon>
        <taxon>Chitinophagia</taxon>
        <taxon>Chitinophagales</taxon>
        <taxon>Chitinophagaceae</taxon>
        <taxon>Filimonas</taxon>
    </lineage>
</organism>
<protein>
    <submittedName>
        <fullName evidence="2">Uncharacterized protein</fullName>
    </submittedName>
</protein>
<dbReference type="AlphaFoldDB" id="A0A1N7LER6"/>
<evidence type="ECO:0000313" key="2">
    <source>
        <dbReference type="EMBL" id="SIS72293.1"/>
    </source>
</evidence>
<keyword evidence="1" id="KW-0472">Membrane</keyword>
<dbReference type="EMBL" id="FTOR01000001">
    <property type="protein sequence ID" value="SIS72293.1"/>
    <property type="molecule type" value="Genomic_DNA"/>
</dbReference>
<accession>A0A1N7LER6</accession>
<dbReference type="Proteomes" id="UP000186917">
    <property type="component" value="Unassembled WGS sequence"/>
</dbReference>
<dbReference type="STRING" id="477680.SAMN05421788_101827"/>
<feature type="transmembrane region" description="Helical" evidence="1">
    <location>
        <begin position="157"/>
        <end position="176"/>
    </location>
</feature>
<keyword evidence="1" id="KW-0812">Transmembrane</keyword>
<keyword evidence="3" id="KW-1185">Reference proteome</keyword>
<reference evidence="3" key="1">
    <citation type="submission" date="2017-01" db="EMBL/GenBank/DDBJ databases">
        <authorList>
            <person name="Varghese N."/>
            <person name="Submissions S."/>
        </authorList>
    </citation>
    <scope>NUCLEOTIDE SEQUENCE [LARGE SCALE GENOMIC DNA]</scope>
    <source>
        <strain evidence="3">DSM 21054</strain>
    </source>
</reference>
<gene>
    <name evidence="2" type="ORF">SAMN05421788_101827</name>
</gene>
<evidence type="ECO:0000256" key="1">
    <source>
        <dbReference type="SAM" id="Phobius"/>
    </source>
</evidence>